<evidence type="ECO:0000256" key="1">
    <source>
        <dbReference type="SAM" id="MobiDB-lite"/>
    </source>
</evidence>
<gene>
    <name evidence="4" type="ORF">AA314_02251</name>
</gene>
<dbReference type="Pfam" id="PF25778">
    <property type="entry name" value="DUF7948"/>
    <property type="match status" value="1"/>
</dbReference>
<dbReference type="Gene3D" id="2.80.10.50">
    <property type="match status" value="1"/>
</dbReference>
<evidence type="ECO:0000256" key="2">
    <source>
        <dbReference type="SAM" id="Phobius"/>
    </source>
</evidence>
<feature type="compositionally biased region" description="Gly residues" evidence="1">
    <location>
        <begin position="670"/>
        <end position="703"/>
    </location>
</feature>
<dbReference type="PANTHER" id="PTHR35580:SF1">
    <property type="entry name" value="PHYTASE-LIKE DOMAIN-CONTAINING PROTEIN"/>
    <property type="match status" value="1"/>
</dbReference>
<evidence type="ECO:0000313" key="4">
    <source>
        <dbReference type="EMBL" id="AKJ00625.1"/>
    </source>
</evidence>
<accession>A0AAC8Q3U7</accession>
<dbReference type="AlphaFoldDB" id="A0AAC8Q3U7"/>
<dbReference type="PANTHER" id="PTHR35580">
    <property type="entry name" value="CELL SURFACE GLYCOPROTEIN (S-LAYER PROTEIN)-LIKE PROTEIN"/>
    <property type="match status" value="1"/>
</dbReference>
<organism evidence="4 5">
    <name type="scientific">Archangium gephyra</name>
    <dbReference type="NCBI Taxonomy" id="48"/>
    <lineage>
        <taxon>Bacteria</taxon>
        <taxon>Pseudomonadati</taxon>
        <taxon>Myxococcota</taxon>
        <taxon>Myxococcia</taxon>
        <taxon>Myxococcales</taxon>
        <taxon>Cystobacterineae</taxon>
        <taxon>Archangiaceae</taxon>
        <taxon>Archangium</taxon>
    </lineage>
</organism>
<feature type="region of interest" description="Disordered" evidence="1">
    <location>
        <begin position="668"/>
        <end position="732"/>
    </location>
</feature>
<dbReference type="InterPro" id="IPR057708">
    <property type="entry name" value="DUF7948"/>
</dbReference>
<keyword evidence="2" id="KW-1133">Transmembrane helix</keyword>
<keyword evidence="2" id="KW-0812">Transmembrane</keyword>
<name>A0AAC8Q3U7_9BACT</name>
<evidence type="ECO:0000313" key="5">
    <source>
        <dbReference type="Proteomes" id="UP000035579"/>
    </source>
</evidence>
<sequence>MEPPAQRMAPVFRPGIAPVAGGAEGQYELRHLRSRGVFTDKGVEVQLPSRTQRTRVVGWSVVGGRAVQPRAEKPRETKLNRLVGPSKSWEREVPTYGGVRYPGVLPGVELWWEERAEGVEYGFRAERGGDLRKVKLEYAGAREVRVVEQGRALEVDLGEGVLREQGLKCEQEREDGTKKEVGCRFTQARAVGPERWTYAIEVDVEDPERPVVVDPLVLWNTYLGSAAQDVLRDLALNGEGEVFIVGTVGGTSLSPPVDAGRGASDVLVARFHGDGGLAWSTLLGGSGEDEGRAIELGGSGEVYVAGVTSSTGLAVKMPVDELGTGSTLRGASDGFIAQLSSAGTLDWFMYFGGTGDGGEQVHDLALAPDGKLFLVGETTSADLPGTSGTRTVVGTEAFMVPLTPKGPTTPELGVGFLLMGSGSVDSIRAVTATDEGVFVAGTSNSSDFPKGLIGGMGPAHAGALDAFALKVRSQTGLLEWGAFLGGPGNDEGRALVCNGVEGSPCVVAGTTDSETFAGERTDSPSNGVFVLSLESFTGSLGNPLRLQGASSSEGIALALDKDQRVYVAGRAAPGFSVDGGFDGSRDGGTEAFVARVQLEPTLEVPWSSYVGGGGEDEIFALKIDAQNRLFLGGATTSTNLRYADAGYDVTHDGKSREMFLLAVDLEAEAPGGGGTDGGEPDGGGTDGGGTDGGGTDGGGTDGGGEGEEDAGQSDGGTGKPRESPLGWSCSAGGGPGALALGVIIGVAFHASRRRRRAPASRG</sequence>
<evidence type="ECO:0000259" key="3">
    <source>
        <dbReference type="Pfam" id="PF25778"/>
    </source>
</evidence>
<reference evidence="4 5" key="1">
    <citation type="submission" date="2015-05" db="EMBL/GenBank/DDBJ databases">
        <title>Genome assembly of Archangium gephyra DSM 2261.</title>
        <authorList>
            <person name="Sharma G."/>
            <person name="Subramanian S."/>
        </authorList>
    </citation>
    <scope>NUCLEOTIDE SEQUENCE [LARGE SCALE GENOMIC DNA]</scope>
    <source>
        <strain evidence="4 5">DSM 2261</strain>
    </source>
</reference>
<dbReference type="KEGG" id="age:AA314_02251"/>
<protein>
    <recommendedName>
        <fullName evidence="3">DUF7948 domain-containing protein</fullName>
    </recommendedName>
</protein>
<feature type="domain" description="DUF7948" evidence="3">
    <location>
        <begin position="53"/>
        <end position="215"/>
    </location>
</feature>
<dbReference type="EMBL" id="CP011509">
    <property type="protein sequence ID" value="AKJ00625.1"/>
    <property type="molecule type" value="Genomic_DNA"/>
</dbReference>
<feature type="transmembrane region" description="Helical" evidence="2">
    <location>
        <begin position="725"/>
        <end position="748"/>
    </location>
</feature>
<keyword evidence="2" id="KW-0472">Membrane</keyword>
<dbReference type="Proteomes" id="UP000035579">
    <property type="component" value="Chromosome"/>
</dbReference>
<dbReference type="InterPro" id="IPR052918">
    <property type="entry name" value="Motility_Chemotaxis_Reg"/>
</dbReference>
<proteinExistence type="predicted"/>